<gene>
    <name evidence="1" type="ORF">HannXRQ_Chr03g0092601</name>
</gene>
<keyword evidence="2" id="KW-1185">Reference proteome</keyword>
<name>A0A251VBJ8_HELAN</name>
<reference evidence="2" key="1">
    <citation type="journal article" date="2017" name="Nature">
        <title>The sunflower genome provides insights into oil metabolism, flowering and Asterid evolution.</title>
        <authorList>
            <person name="Badouin H."/>
            <person name="Gouzy J."/>
            <person name="Grassa C.J."/>
            <person name="Murat F."/>
            <person name="Staton S.E."/>
            <person name="Cottret L."/>
            <person name="Lelandais-Briere C."/>
            <person name="Owens G.L."/>
            <person name="Carrere S."/>
            <person name="Mayjonade B."/>
            <person name="Legrand L."/>
            <person name="Gill N."/>
            <person name="Kane N.C."/>
            <person name="Bowers J.E."/>
            <person name="Hubner S."/>
            <person name="Bellec A."/>
            <person name="Berard A."/>
            <person name="Berges H."/>
            <person name="Blanchet N."/>
            <person name="Boniface M.C."/>
            <person name="Brunel D."/>
            <person name="Catrice O."/>
            <person name="Chaidir N."/>
            <person name="Claudel C."/>
            <person name="Donnadieu C."/>
            <person name="Faraut T."/>
            <person name="Fievet G."/>
            <person name="Helmstetter N."/>
            <person name="King M."/>
            <person name="Knapp S.J."/>
            <person name="Lai Z."/>
            <person name="Le Paslier M.C."/>
            <person name="Lippi Y."/>
            <person name="Lorenzon L."/>
            <person name="Mandel J.R."/>
            <person name="Marage G."/>
            <person name="Marchand G."/>
            <person name="Marquand E."/>
            <person name="Bret-Mestries E."/>
            <person name="Morien E."/>
            <person name="Nambeesan S."/>
            <person name="Nguyen T."/>
            <person name="Pegot-Espagnet P."/>
            <person name="Pouilly N."/>
            <person name="Raftis F."/>
            <person name="Sallet E."/>
            <person name="Schiex T."/>
            <person name="Thomas J."/>
            <person name="Vandecasteele C."/>
            <person name="Vares D."/>
            <person name="Vear F."/>
            <person name="Vautrin S."/>
            <person name="Crespi M."/>
            <person name="Mangin B."/>
            <person name="Burke J.M."/>
            <person name="Salse J."/>
            <person name="Munos S."/>
            <person name="Vincourt P."/>
            <person name="Rieseberg L.H."/>
            <person name="Langlade N.B."/>
        </authorList>
    </citation>
    <scope>NUCLEOTIDE SEQUENCE [LARGE SCALE GENOMIC DNA]</scope>
    <source>
        <strain evidence="2">cv. SF193</strain>
    </source>
</reference>
<evidence type="ECO:0000313" key="1">
    <source>
        <dbReference type="EMBL" id="OTG32987.1"/>
    </source>
</evidence>
<dbReference type="EMBL" id="CM007892">
    <property type="protein sequence ID" value="OTG32987.1"/>
    <property type="molecule type" value="Genomic_DNA"/>
</dbReference>
<protein>
    <submittedName>
        <fullName evidence="1">Uncharacterized protein</fullName>
    </submittedName>
</protein>
<organism evidence="1 2">
    <name type="scientific">Helianthus annuus</name>
    <name type="common">Common sunflower</name>
    <dbReference type="NCBI Taxonomy" id="4232"/>
    <lineage>
        <taxon>Eukaryota</taxon>
        <taxon>Viridiplantae</taxon>
        <taxon>Streptophyta</taxon>
        <taxon>Embryophyta</taxon>
        <taxon>Tracheophyta</taxon>
        <taxon>Spermatophyta</taxon>
        <taxon>Magnoliopsida</taxon>
        <taxon>eudicotyledons</taxon>
        <taxon>Gunneridae</taxon>
        <taxon>Pentapetalae</taxon>
        <taxon>asterids</taxon>
        <taxon>campanulids</taxon>
        <taxon>Asterales</taxon>
        <taxon>Asteraceae</taxon>
        <taxon>Asteroideae</taxon>
        <taxon>Heliantheae alliance</taxon>
        <taxon>Heliantheae</taxon>
        <taxon>Helianthus</taxon>
    </lineage>
</organism>
<proteinExistence type="predicted"/>
<dbReference type="InParanoid" id="A0A251VBJ8"/>
<evidence type="ECO:0000313" key="2">
    <source>
        <dbReference type="Proteomes" id="UP000215914"/>
    </source>
</evidence>
<dbReference type="AlphaFoldDB" id="A0A251VBJ8"/>
<sequence>MWKYRGVTTARARRRFVSERFEEEAYDFSQEAPQSYYIKLLETRVLHFIF</sequence>
<accession>A0A251VBJ8</accession>
<dbReference type="Proteomes" id="UP000215914">
    <property type="component" value="Chromosome 3"/>
</dbReference>